<gene>
    <name evidence="6" type="ORF">S12H4_06538</name>
</gene>
<dbReference type="PANTHER" id="PTHR43420">
    <property type="entry name" value="ACETYLTRANSFERASE"/>
    <property type="match status" value="1"/>
</dbReference>
<keyword evidence="2" id="KW-0963">Cytoplasm</keyword>
<dbReference type="InterPro" id="IPR016181">
    <property type="entry name" value="Acyl_CoA_acyltransferase"/>
</dbReference>
<organism evidence="6">
    <name type="scientific">marine sediment metagenome</name>
    <dbReference type="NCBI Taxonomy" id="412755"/>
    <lineage>
        <taxon>unclassified sequences</taxon>
        <taxon>metagenomes</taxon>
        <taxon>ecological metagenomes</taxon>
    </lineage>
</organism>
<sequence length="155" mass="17551">MELMVSTAKGIAIKIRNFEIPDIRSVMEIEEQSFLDGDAGLYLELYEEWPEGFMVAEKEDKVIGFVVMVLTPEGEGRVFALAVDSRYRGGGVGRTLLKAAFAVLRKMKIWYVLLEVRVSNVVAQRLYMSMGFAEIGFVPFYYKDGEGAIEMQKML</sequence>
<dbReference type="InterPro" id="IPR000182">
    <property type="entry name" value="GNAT_dom"/>
</dbReference>
<evidence type="ECO:0000256" key="4">
    <source>
        <dbReference type="ARBA" id="ARBA00023315"/>
    </source>
</evidence>
<dbReference type="Gene3D" id="3.40.630.30">
    <property type="match status" value="1"/>
</dbReference>
<dbReference type="GO" id="GO:0008080">
    <property type="term" value="F:N-acetyltransferase activity"/>
    <property type="evidence" value="ECO:0007669"/>
    <property type="project" value="InterPro"/>
</dbReference>
<protein>
    <recommendedName>
        <fullName evidence="5">N-acetyltransferase domain-containing protein</fullName>
    </recommendedName>
</protein>
<keyword evidence="3" id="KW-0808">Transferase</keyword>
<evidence type="ECO:0000259" key="5">
    <source>
        <dbReference type="PROSITE" id="PS51186"/>
    </source>
</evidence>
<evidence type="ECO:0000256" key="2">
    <source>
        <dbReference type="ARBA" id="ARBA00022490"/>
    </source>
</evidence>
<evidence type="ECO:0000256" key="1">
    <source>
        <dbReference type="ARBA" id="ARBA00005395"/>
    </source>
</evidence>
<dbReference type="Pfam" id="PF00583">
    <property type="entry name" value="Acetyltransf_1"/>
    <property type="match status" value="1"/>
</dbReference>
<dbReference type="PROSITE" id="PS51186">
    <property type="entry name" value="GNAT"/>
    <property type="match status" value="1"/>
</dbReference>
<dbReference type="PANTHER" id="PTHR43420:SF12">
    <property type="entry name" value="N-ACETYLTRANSFERASE DOMAIN-CONTAINING PROTEIN"/>
    <property type="match status" value="1"/>
</dbReference>
<dbReference type="InterPro" id="IPR050680">
    <property type="entry name" value="YpeA/RimI_acetyltransf"/>
</dbReference>
<evidence type="ECO:0000256" key="3">
    <source>
        <dbReference type="ARBA" id="ARBA00022679"/>
    </source>
</evidence>
<accession>X1RTD7</accession>
<keyword evidence="4" id="KW-0012">Acyltransferase</keyword>
<dbReference type="NCBIfam" id="TIGR01575">
    <property type="entry name" value="rimI"/>
    <property type="match status" value="1"/>
</dbReference>
<feature type="domain" description="N-acetyltransferase" evidence="5">
    <location>
        <begin position="13"/>
        <end position="155"/>
    </location>
</feature>
<dbReference type="InterPro" id="IPR006464">
    <property type="entry name" value="AcTrfase_RimI/Ard1"/>
</dbReference>
<dbReference type="EMBL" id="BARW01002308">
    <property type="protein sequence ID" value="GAI70231.1"/>
    <property type="molecule type" value="Genomic_DNA"/>
</dbReference>
<name>X1RTD7_9ZZZZ</name>
<comment type="caution">
    <text evidence="6">The sequence shown here is derived from an EMBL/GenBank/DDBJ whole genome shotgun (WGS) entry which is preliminary data.</text>
</comment>
<evidence type="ECO:0000313" key="6">
    <source>
        <dbReference type="EMBL" id="GAI70231.1"/>
    </source>
</evidence>
<proteinExistence type="inferred from homology"/>
<dbReference type="CDD" id="cd04301">
    <property type="entry name" value="NAT_SF"/>
    <property type="match status" value="1"/>
</dbReference>
<dbReference type="SUPFAM" id="SSF55729">
    <property type="entry name" value="Acyl-CoA N-acyltransferases (Nat)"/>
    <property type="match status" value="1"/>
</dbReference>
<reference evidence="6" key="1">
    <citation type="journal article" date="2014" name="Front. Microbiol.">
        <title>High frequency of phylogenetically diverse reductive dehalogenase-homologous genes in deep subseafloor sedimentary metagenomes.</title>
        <authorList>
            <person name="Kawai M."/>
            <person name="Futagami T."/>
            <person name="Toyoda A."/>
            <person name="Takaki Y."/>
            <person name="Nishi S."/>
            <person name="Hori S."/>
            <person name="Arai W."/>
            <person name="Tsubouchi T."/>
            <person name="Morono Y."/>
            <person name="Uchiyama I."/>
            <person name="Ito T."/>
            <person name="Fujiyama A."/>
            <person name="Inagaki F."/>
            <person name="Takami H."/>
        </authorList>
    </citation>
    <scope>NUCLEOTIDE SEQUENCE</scope>
    <source>
        <strain evidence="6">Expedition CK06-06</strain>
    </source>
</reference>
<comment type="similarity">
    <text evidence="1">Belongs to the acetyltransferase family. RimI subfamily.</text>
</comment>
<dbReference type="AlphaFoldDB" id="X1RTD7"/>